<organism evidence="2">
    <name type="scientific">Archaeoglobus fulgidus</name>
    <dbReference type="NCBI Taxonomy" id="2234"/>
    <lineage>
        <taxon>Archaea</taxon>
        <taxon>Methanobacteriati</taxon>
        <taxon>Methanobacteriota</taxon>
        <taxon>Archaeoglobi</taxon>
        <taxon>Archaeoglobales</taxon>
        <taxon>Archaeoglobaceae</taxon>
        <taxon>Archaeoglobus</taxon>
    </lineage>
</organism>
<dbReference type="GO" id="GO:0005085">
    <property type="term" value="F:guanyl-nucleotide exchange factor activity"/>
    <property type="evidence" value="ECO:0007669"/>
    <property type="project" value="InterPro"/>
</dbReference>
<dbReference type="GO" id="GO:0032008">
    <property type="term" value="P:positive regulation of TOR signaling"/>
    <property type="evidence" value="ECO:0007669"/>
    <property type="project" value="InterPro"/>
</dbReference>
<proteinExistence type="predicted"/>
<gene>
    <name evidence="2" type="ORF">ENP88_00790</name>
</gene>
<dbReference type="Gene3D" id="3.30.450.30">
    <property type="entry name" value="Dynein light chain 2a, cytoplasmic"/>
    <property type="match status" value="1"/>
</dbReference>
<dbReference type="SUPFAM" id="SSF103196">
    <property type="entry name" value="Roadblock/LC7 domain"/>
    <property type="match status" value="1"/>
</dbReference>
<accession>A0A7J2THY1</accession>
<sequence length="114" mass="12497">MFETVIADLLNVSGVKGVYISDTDGTLIESESNAQMDDEMCAALFAEMFNRASEILEKLSSDPVDILVVEGKKGRILVSKVGNFILGVIADIKANYGLLRIEFKKALDKMAMMM</sequence>
<dbReference type="GO" id="GO:0060090">
    <property type="term" value="F:molecular adaptor activity"/>
    <property type="evidence" value="ECO:0007669"/>
    <property type="project" value="InterPro"/>
</dbReference>
<dbReference type="InterPro" id="IPR037587">
    <property type="entry name" value="LAMTOR2-like"/>
</dbReference>
<protein>
    <recommendedName>
        <fullName evidence="1">Roadblock/LAMTOR2 domain-containing protein</fullName>
    </recommendedName>
</protein>
<evidence type="ECO:0000259" key="1">
    <source>
        <dbReference type="SMART" id="SM00960"/>
    </source>
</evidence>
<evidence type="ECO:0000313" key="2">
    <source>
        <dbReference type="EMBL" id="HEH34701.1"/>
    </source>
</evidence>
<feature type="domain" description="Roadblock/LAMTOR2" evidence="1">
    <location>
        <begin position="2"/>
        <end position="90"/>
    </location>
</feature>
<reference evidence="2" key="1">
    <citation type="journal article" date="2020" name="mSystems">
        <title>Genome- and Community-Level Interaction Insights into Carbon Utilization and Element Cycling Functions of Hydrothermarchaeota in Hydrothermal Sediment.</title>
        <authorList>
            <person name="Zhou Z."/>
            <person name="Liu Y."/>
            <person name="Xu W."/>
            <person name="Pan J."/>
            <person name="Luo Z.H."/>
            <person name="Li M."/>
        </authorList>
    </citation>
    <scope>NUCLEOTIDE SEQUENCE [LARGE SCALE GENOMIC DNA]</scope>
    <source>
        <strain evidence="2">SpSt-26</strain>
    </source>
</reference>
<dbReference type="AlphaFoldDB" id="A0A7J2THY1"/>
<dbReference type="InterPro" id="IPR004942">
    <property type="entry name" value="Roadblock/LAMTOR2_dom"/>
</dbReference>
<dbReference type="Pfam" id="PF03259">
    <property type="entry name" value="Robl_LC7"/>
    <property type="match status" value="1"/>
</dbReference>
<dbReference type="PANTHER" id="PTHR13323">
    <property type="entry name" value="LATE ENDOSOMAL/LYSOSOMAL MP1 INTERACTING PROTEIN"/>
    <property type="match status" value="1"/>
</dbReference>
<name>A0A7J2THY1_ARCFL</name>
<dbReference type="SMART" id="SM00960">
    <property type="entry name" value="Robl_LC7"/>
    <property type="match status" value="1"/>
</dbReference>
<dbReference type="EMBL" id="DSLA01000017">
    <property type="protein sequence ID" value="HEH34701.1"/>
    <property type="molecule type" value="Genomic_DNA"/>
</dbReference>
<comment type="caution">
    <text evidence="2">The sequence shown here is derived from an EMBL/GenBank/DDBJ whole genome shotgun (WGS) entry which is preliminary data.</text>
</comment>